<keyword evidence="3" id="KW-1185">Reference proteome</keyword>
<sequence>MDWYFGSGIDELVVPKYQELSDRLPSPDSWSKWGISESESFRSTNKRFFMDANLAQQLNHNGKRMHNEVEYDAFHDKEHSCGSSTCEGFSEESFHQRAVSRDRPDCQLNDLAGFEQMNDIFLSSLLEDLPEAESIDGSFYFSPESQCGMMPIDNLDSQSMWNDVNNTTGNSKYLKRHASSPLVEWDNGDLTAVQFIPCNLEQIDHPPVKEPFGEDTVSSEQISMNGDLGQETSTEESVLLELEMVMTQLTEKTRICFRDALYRLAKNSKQHLLATQKKDGYLAIEEAPPWTAPDTTMRSESKKAMESETNVVDRAVANLMFNEIDFSGREFSNAASINSNEEVSGDTRPPVKSKPKVVKSTGQLNFSLNEPKIQQVSHQTILPDDAEVPTLAQRDP</sequence>
<gene>
    <name evidence="2" type="ORF">FH972_010951</name>
</gene>
<dbReference type="OrthoDB" id="1939712at2759"/>
<dbReference type="AlphaFoldDB" id="A0A660KRU7"/>
<feature type="compositionally biased region" description="Polar residues" evidence="1">
    <location>
        <begin position="361"/>
        <end position="380"/>
    </location>
</feature>
<dbReference type="EMBL" id="CM017324">
    <property type="protein sequence ID" value="KAE8038440.1"/>
    <property type="molecule type" value="Genomic_DNA"/>
</dbReference>
<reference evidence="2 3" key="1">
    <citation type="submission" date="2019-06" db="EMBL/GenBank/DDBJ databases">
        <title>A chromosomal-level reference genome of Carpinus fangiana (Coryloideae, Betulaceae).</title>
        <authorList>
            <person name="Yang X."/>
            <person name="Wang Z."/>
            <person name="Zhang L."/>
            <person name="Hao G."/>
            <person name="Liu J."/>
            <person name="Yang Y."/>
        </authorList>
    </citation>
    <scope>NUCLEOTIDE SEQUENCE [LARGE SCALE GENOMIC DNA]</scope>
    <source>
        <strain evidence="2">Cfa_2016G</strain>
        <tissue evidence="2">Leaf</tissue>
    </source>
</reference>
<dbReference type="PANTHER" id="PTHR33334:SF10">
    <property type="entry name" value="PROTEIN LNK4"/>
    <property type="match status" value="1"/>
</dbReference>
<dbReference type="GO" id="GO:0007623">
    <property type="term" value="P:circadian rhythm"/>
    <property type="evidence" value="ECO:0007669"/>
    <property type="project" value="InterPro"/>
</dbReference>
<name>A0A660KRU7_9ROSI</name>
<evidence type="ECO:0008006" key="4">
    <source>
        <dbReference type="Google" id="ProtNLM"/>
    </source>
</evidence>
<protein>
    <recommendedName>
        <fullName evidence="4">Protein LNK3</fullName>
    </recommendedName>
</protein>
<feature type="region of interest" description="Disordered" evidence="1">
    <location>
        <begin position="337"/>
        <end position="396"/>
    </location>
</feature>
<dbReference type="InterPro" id="IPR039928">
    <property type="entry name" value="LNK"/>
</dbReference>
<evidence type="ECO:0000313" key="3">
    <source>
        <dbReference type="Proteomes" id="UP000327013"/>
    </source>
</evidence>
<proteinExistence type="predicted"/>
<evidence type="ECO:0000313" key="2">
    <source>
        <dbReference type="EMBL" id="KAE8038440.1"/>
    </source>
</evidence>
<dbReference type="Proteomes" id="UP000327013">
    <property type="component" value="Chromosome 4"/>
</dbReference>
<organism evidence="2 3">
    <name type="scientific">Carpinus fangiana</name>
    <dbReference type="NCBI Taxonomy" id="176857"/>
    <lineage>
        <taxon>Eukaryota</taxon>
        <taxon>Viridiplantae</taxon>
        <taxon>Streptophyta</taxon>
        <taxon>Embryophyta</taxon>
        <taxon>Tracheophyta</taxon>
        <taxon>Spermatophyta</taxon>
        <taxon>Magnoliopsida</taxon>
        <taxon>eudicotyledons</taxon>
        <taxon>Gunneridae</taxon>
        <taxon>Pentapetalae</taxon>
        <taxon>rosids</taxon>
        <taxon>fabids</taxon>
        <taxon>Fagales</taxon>
        <taxon>Betulaceae</taxon>
        <taxon>Carpinus</taxon>
    </lineage>
</organism>
<dbReference type="PANTHER" id="PTHR33334">
    <property type="entry name" value="PROTEIN LNK1"/>
    <property type="match status" value="1"/>
</dbReference>
<evidence type="ECO:0000256" key="1">
    <source>
        <dbReference type="SAM" id="MobiDB-lite"/>
    </source>
</evidence>
<accession>A0A660KRU7</accession>
<dbReference type="GO" id="GO:0006355">
    <property type="term" value="P:regulation of DNA-templated transcription"/>
    <property type="evidence" value="ECO:0007669"/>
    <property type="project" value="InterPro"/>
</dbReference>